<dbReference type="GO" id="GO:0005737">
    <property type="term" value="C:cytoplasm"/>
    <property type="evidence" value="ECO:0007669"/>
    <property type="project" value="UniProtKB-SubCell"/>
</dbReference>
<dbReference type="Gene3D" id="2.60.40.10">
    <property type="entry name" value="Immunoglobulins"/>
    <property type="match status" value="4"/>
</dbReference>
<reference evidence="6" key="2">
    <citation type="submission" date="2025-09" db="UniProtKB">
        <authorList>
            <consortium name="Ensembl"/>
        </authorList>
    </citation>
    <scope>IDENTIFICATION</scope>
</reference>
<evidence type="ECO:0000256" key="3">
    <source>
        <dbReference type="ARBA" id="ARBA00022553"/>
    </source>
</evidence>
<keyword evidence="2" id="KW-0963">Cytoplasm</keyword>
<dbReference type="SMART" id="SM00409">
    <property type="entry name" value="IG"/>
    <property type="match status" value="4"/>
</dbReference>
<dbReference type="InterPro" id="IPR003599">
    <property type="entry name" value="Ig_sub"/>
</dbReference>
<dbReference type="SMART" id="SM00408">
    <property type="entry name" value="IGc2"/>
    <property type="match status" value="3"/>
</dbReference>
<dbReference type="InterPro" id="IPR036179">
    <property type="entry name" value="Ig-like_dom_sf"/>
</dbReference>
<dbReference type="Ensembl" id="ENSMAMT00000057890.1">
    <property type="protein sequence ID" value="ENSMAMP00000043710.1"/>
    <property type="gene ID" value="ENSMAMG00000024567.1"/>
</dbReference>
<evidence type="ECO:0000259" key="5">
    <source>
        <dbReference type="PROSITE" id="PS50835"/>
    </source>
</evidence>
<dbReference type="InterPro" id="IPR007110">
    <property type="entry name" value="Ig-like_dom"/>
</dbReference>
<organism evidence="6 7">
    <name type="scientific">Mastacembelus armatus</name>
    <name type="common">zig-zag eel</name>
    <dbReference type="NCBI Taxonomy" id="205130"/>
    <lineage>
        <taxon>Eukaryota</taxon>
        <taxon>Metazoa</taxon>
        <taxon>Chordata</taxon>
        <taxon>Craniata</taxon>
        <taxon>Vertebrata</taxon>
        <taxon>Euteleostomi</taxon>
        <taxon>Actinopterygii</taxon>
        <taxon>Neopterygii</taxon>
        <taxon>Teleostei</taxon>
        <taxon>Neoteleostei</taxon>
        <taxon>Acanthomorphata</taxon>
        <taxon>Anabantaria</taxon>
        <taxon>Synbranchiformes</taxon>
        <taxon>Mastacembelidae</taxon>
        <taxon>Mastacembelus</taxon>
    </lineage>
</organism>
<dbReference type="GeneTree" id="ENSGT00940000154756"/>
<reference evidence="6" key="1">
    <citation type="submission" date="2025-08" db="UniProtKB">
        <authorList>
            <consortium name="Ensembl"/>
        </authorList>
    </citation>
    <scope>IDENTIFICATION</scope>
</reference>
<proteinExistence type="predicted"/>
<dbReference type="PANTHER" id="PTHR35971">
    <property type="entry name" value="SI:DKEY-31G6.6"/>
    <property type="match status" value="1"/>
</dbReference>
<dbReference type="AlphaFoldDB" id="A0A7N9AM34"/>
<evidence type="ECO:0000313" key="7">
    <source>
        <dbReference type="Proteomes" id="UP000261640"/>
    </source>
</evidence>
<dbReference type="InterPro" id="IPR013098">
    <property type="entry name" value="Ig_I-set"/>
</dbReference>
<keyword evidence="3" id="KW-0597">Phosphoprotein</keyword>
<dbReference type="InterPro" id="IPR052385">
    <property type="entry name" value="Obscurin/Obscurin-like_Reg"/>
</dbReference>
<keyword evidence="4" id="KW-1015">Disulfide bond</keyword>
<dbReference type="InParanoid" id="A0A7N9AM34"/>
<dbReference type="Proteomes" id="UP000261640">
    <property type="component" value="Unplaced"/>
</dbReference>
<comment type="subcellular location">
    <subcellularLocation>
        <location evidence="1">Cytoplasm</location>
    </subcellularLocation>
</comment>
<protein>
    <recommendedName>
        <fullName evidence="5">Ig-like domain-containing protein</fullName>
    </recommendedName>
</protein>
<dbReference type="Pfam" id="PF07679">
    <property type="entry name" value="I-set"/>
    <property type="match status" value="4"/>
</dbReference>
<name>A0A7N9AM34_9TELE</name>
<dbReference type="PROSITE" id="PS50835">
    <property type="entry name" value="IG_LIKE"/>
    <property type="match status" value="3"/>
</dbReference>
<feature type="domain" description="Ig-like" evidence="5">
    <location>
        <begin position="53"/>
        <end position="142"/>
    </location>
</feature>
<evidence type="ECO:0000256" key="4">
    <source>
        <dbReference type="ARBA" id="ARBA00023157"/>
    </source>
</evidence>
<evidence type="ECO:0000256" key="1">
    <source>
        <dbReference type="ARBA" id="ARBA00004496"/>
    </source>
</evidence>
<sequence length="424" mass="47611">MRAGFPFLFCYFSHPSRVHPASADSRGQRGRDCDTDLRVLSAWGPAVVTHDSPALPVTFKQKLRNVLIEEGNTATLRCELSKPGHSVEWRKRGHELIRNGEKYHTTYHRDMLIELRICNVTPEDSDIYTCICGNIETSATLTVNGRGYFMNFSLCLKHFLSIIKLYCHFLALPITFKQKLKNLQIEEGHNITLSCEISKPGVPVEWRLGGDLLESGDKHQIKQRGSVLELTIRDAAPEDNAGEYCCFVGSVVTSADIKVRGIQTSQKGRVILKPGEKYEMKQEGRLTKLIINNVEESDAGKYTCKTKDNQSTAELSVKGKTETLHRQHDSLKNTIPLTFKMGLKNQEVAEGGNVSLRCELSRAGVPVQWWKADELLCHGGRYQMMLKGKIAEMHIKNIQPEDVGEYSCAFGEQKTTAEVNVRGI</sequence>
<dbReference type="InterPro" id="IPR003598">
    <property type="entry name" value="Ig_sub2"/>
</dbReference>
<evidence type="ECO:0000256" key="2">
    <source>
        <dbReference type="ARBA" id="ARBA00022490"/>
    </source>
</evidence>
<dbReference type="InterPro" id="IPR013783">
    <property type="entry name" value="Ig-like_fold"/>
</dbReference>
<dbReference type="PANTHER" id="PTHR35971:SF5">
    <property type="entry name" value="OBSCURIN LIKE CYTOSKELETAL ADAPTOR 1"/>
    <property type="match status" value="1"/>
</dbReference>
<dbReference type="FunFam" id="2.60.40.10:FF:000707">
    <property type="entry name" value="Obscurin, cytoskeletal calmodulin and titin-interacting RhoGEF"/>
    <property type="match status" value="1"/>
</dbReference>
<accession>A0A7N9AM34</accession>
<feature type="domain" description="Ig-like" evidence="5">
    <location>
        <begin position="336"/>
        <end position="420"/>
    </location>
</feature>
<feature type="domain" description="Ig-like" evidence="5">
    <location>
        <begin position="173"/>
        <end position="316"/>
    </location>
</feature>
<evidence type="ECO:0000313" key="6">
    <source>
        <dbReference type="Ensembl" id="ENSMAMP00000043710.1"/>
    </source>
</evidence>
<keyword evidence="7" id="KW-1185">Reference proteome</keyword>
<dbReference type="SUPFAM" id="SSF48726">
    <property type="entry name" value="Immunoglobulin"/>
    <property type="match status" value="4"/>
</dbReference>
<dbReference type="FunFam" id="2.60.40.10:FF:000228">
    <property type="entry name" value="obscurin isoform X4"/>
    <property type="match status" value="1"/>
</dbReference>